<dbReference type="Pfam" id="PF00447">
    <property type="entry name" value="HSF_DNA-bind"/>
    <property type="match status" value="1"/>
</dbReference>
<evidence type="ECO:0000256" key="2">
    <source>
        <dbReference type="ARBA" id="ARBA00023125"/>
    </source>
</evidence>
<dbReference type="EMBL" id="JANBQD010000095">
    <property type="protein sequence ID" value="KAJ1988428.1"/>
    <property type="molecule type" value="Genomic_DNA"/>
</dbReference>
<dbReference type="SUPFAM" id="SSF46785">
    <property type="entry name" value="Winged helix' DNA-binding domain"/>
    <property type="match status" value="1"/>
</dbReference>
<protein>
    <submittedName>
        <fullName evidence="7">Heat shock transcription factor</fullName>
    </submittedName>
</protein>
<sequence>MPSHSNYDHIYSSRPVMADHHSHSTARDTRINYGNSNTDKSSSAVADTQLSAAKPMITTPNSAASSTTDYRTTIHFLTSPSSTATVINSGSAMDCDDEGSPGPSSVPVSTLLSPGEDSNRDYGATAYYSSSASATPPRREPVSLPPIHTATDNVKYRDDELTGMAGLMELASPPKQAYHSMDATRYPANFNPNSQPRFGVNTDTYSSTTSSNSTSSHTAVPPALSISATNSTSGGTFAAHTYPHVPAQHAYHPQSQPLQQHQQYHYQQQQQQARYPIQGSSSVGSVGSPQSVGGATLTPDSLPPATPHKATRSFPATVDDVQIARRRSQSTDSTHNNPYNQASALPYVLGNANIRNRSFTSAQRQRTSDTPLFPILLHRIINDPQNESWIRWCEDGKAFKFSSAENLLSCLQAAGLRAQNYHSIEKNLNDYRFTRLTDQRRKIPDPDGKLWWMFSHPQFLRDFPDGIVNIQRRRRTNPAPVSSPQPSAIPSHPQPQSHPQMPHRHSSYHMPQQQQQQQHLQPQSHHYPAPNSSSAKARQGPDSWM</sequence>
<feature type="domain" description="HSF-type DNA-binding" evidence="6">
    <location>
        <begin position="369"/>
        <end position="473"/>
    </location>
</feature>
<feature type="region of interest" description="Disordered" evidence="5">
    <location>
        <begin position="250"/>
        <end position="320"/>
    </location>
</feature>
<feature type="compositionally biased region" description="Low complexity" evidence="5">
    <location>
        <begin position="482"/>
        <end position="500"/>
    </location>
</feature>
<keyword evidence="2" id="KW-0238">DNA-binding</keyword>
<gene>
    <name evidence="7" type="primary">CTA8_2</name>
    <name evidence="7" type="ORF">EDC05_005308</name>
</gene>
<keyword evidence="8" id="KW-1185">Reference proteome</keyword>
<evidence type="ECO:0000313" key="7">
    <source>
        <dbReference type="EMBL" id="KAJ1988428.1"/>
    </source>
</evidence>
<dbReference type="InterPro" id="IPR051647">
    <property type="entry name" value="Mediator_comp_sub12"/>
</dbReference>
<accession>A0ABQ8PFY9</accession>
<dbReference type="Proteomes" id="UP001151295">
    <property type="component" value="Unassembled WGS sequence"/>
</dbReference>
<evidence type="ECO:0000256" key="5">
    <source>
        <dbReference type="SAM" id="MobiDB-lite"/>
    </source>
</evidence>
<evidence type="ECO:0000256" key="3">
    <source>
        <dbReference type="ARBA" id="ARBA00023242"/>
    </source>
</evidence>
<feature type="region of interest" description="Disordered" evidence="5">
    <location>
        <begin position="1"/>
        <end position="44"/>
    </location>
</feature>
<comment type="similarity">
    <text evidence="4">Belongs to the HSF family.</text>
</comment>
<feature type="compositionally biased region" description="Low complexity" evidence="5">
    <location>
        <begin position="508"/>
        <end position="528"/>
    </location>
</feature>
<evidence type="ECO:0000259" key="6">
    <source>
        <dbReference type="SMART" id="SM00415"/>
    </source>
</evidence>
<feature type="compositionally biased region" description="Low complexity" evidence="5">
    <location>
        <begin position="252"/>
        <end position="294"/>
    </location>
</feature>
<reference evidence="7" key="1">
    <citation type="submission" date="2022-07" db="EMBL/GenBank/DDBJ databases">
        <title>Phylogenomic reconstructions and comparative analyses of Kickxellomycotina fungi.</title>
        <authorList>
            <person name="Reynolds N.K."/>
            <person name="Stajich J.E."/>
            <person name="Barry K."/>
            <person name="Grigoriev I.V."/>
            <person name="Crous P."/>
            <person name="Smith M.E."/>
        </authorList>
    </citation>
    <scope>NUCLEOTIDE SEQUENCE</scope>
    <source>
        <strain evidence="7">BCRC 34882</strain>
    </source>
</reference>
<dbReference type="InterPro" id="IPR000232">
    <property type="entry name" value="HSF_DNA-bd"/>
</dbReference>
<comment type="caution">
    <text evidence="7">The sequence shown here is derived from an EMBL/GenBank/DDBJ whole genome shotgun (WGS) entry which is preliminary data.</text>
</comment>
<feature type="region of interest" description="Disordered" evidence="5">
    <location>
        <begin position="476"/>
        <end position="545"/>
    </location>
</feature>
<dbReference type="PANTHER" id="PTHR46007:SF8">
    <property type="entry name" value="C2H2-TYPE DOMAIN-CONTAINING PROTEIN"/>
    <property type="match status" value="1"/>
</dbReference>
<organism evidence="7 8">
    <name type="scientific">Coemansia umbellata</name>
    <dbReference type="NCBI Taxonomy" id="1424467"/>
    <lineage>
        <taxon>Eukaryota</taxon>
        <taxon>Fungi</taxon>
        <taxon>Fungi incertae sedis</taxon>
        <taxon>Zoopagomycota</taxon>
        <taxon>Kickxellomycotina</taxon>
        <taxon>Kickxellomycetes</taxon>
        <taxon>Kickxellales</taxon>
        <taxon>Kickxellaceae</taxon>
        <taxon>Coemansia</taxon>
    </lineage>
</organism>
<dbReference type="PANTHER" id="PTHR46007">
    <property type="entry name" value="MEDIATOR OF RNA POLYMERASE II TRANSCRIPTION SUBUNIT 12"/>
    <property type="match status" value="1"/>
</dbReference>
<feature type="compositionally biased region" description="Low complexity" evidence="5">
    <location>
        <begin position="124"/>
        <end position="135"/>
    </location>
</feature>
<evidence type="ECO:0000256" key="1">
    <source>
        <dbReference type="ARBA" id="ARBA00004123"/>
    </source>
</evidence>
<feature type="compositionally biased region" description="Polar residues" evidence="5">
    <location>
        <begin position="32"/>
        <end position="44"/>
    </location>
</feature>
<dbReference type="InterPro" id="IPR036388">
    <property type="entry name" value="WH-like_DNA-bd_sf"/>
</dbReference>
<dbReference type="InterPro" id="IPR036390">
    <property type="entry name" value="WH_DNA-bd_sf"/>
</dbReference>
<evidence type="ECO:0000256" key="4">
    <source>
        <dbReference type="RuleBase" id="RU004020"/>
    </source>
</evidence>
<feature type="region of interest" description="Disordered" evidence="5">
    <location>
        <begin position="88"/>
        <end position="149"/>
    </location>
</feature>
<feature type="compositionally biased region" description="Low complexity" evidence="5">
    <location>
        <begin position="100"/>
        <end position="115"/>
    </location>
</feature>
<evidence type="ECO:0000313" key="8">
    <source>
        <dbReference type="Proteomes" id="UP001151295"/>
    </source>
</evidence>
<dbReference type="Gene3D" id="1.10.10.10">
    <property type="entry name" value="Winged helix-like DNA-binding domain superfamily/Winged helix DNA-binding domain"/>
    <property type="match status" value="1"/>
</dbReference>
<dbReference type="SMART" id="SM00415">
    <property type="entry name" value="HSF"/>
    <property type="match status" value="1"/>
</dbReference>
<keyword evidence="7" id="KW-0346">Stress response</keyword>
<feature type="compositionally biased region" description="Basic and acidic residues" evidence="5">
    <location>
        <begin position="17"/>
        <end position="30"/>
    </location>
</feature>
<name>A0ABQ8PFY9_9FUNG</name>
<keyword evidence="3" id="KW-0539">Nucleus</keyword>
<proteinExistence type="inferred from homology"/>
<comment type="subcellular location">
    <subcellularLocation>
        <location evidence="1">Nucleus</location>
    </subcellularLocation>
</comment>